<feature type="domain" description="HNH nuclease" evidence="2">
    <location>
        <begin position="671"/>
        <end position="745"/>
    </location>
</feature>
<protein>
    <submittedName>
        <fullName evidence="3">Ribosomal RNA large subunit methyltransferase K/L</fullName>
    </submittedName>
</protein>
<gene>
    <name evidence="3" type="ORF">PISL3812_02532</name>
</gene>
<feature type="region of interest" description="Disordered" evidence="1">
    <location>
        <begin position="1"/>
        <end position="37"/>
    </location>
</feature>
<dbReference type="Pfam" id="PF13391">
    <property type="entry name" value="HNH_2"/>
    <property type="match status" value="1"/>
</dbReference>
<dbReference type="InterPro" id="IPR021858">
    <property type="entry name" value="Fun_TF"/>
</dbReference>
<dbReference type="GO" id="GO:0008168">
    <property type="term" value="F:methyltransferase activity"/>
    <property type="evidence" value="ECO:0007669"/>
    <property type="project" value="UniProtKB-KW"/>
</dbReference>
<evidence type="ECO:0000313" key="4">
    <source>
        <dbReference type="Proteomes" id="UP000054383"/>
    </source>
</evidence>
<dbReference type="EMBL" id="CVMT01000002">
    <property type="protein sequence ID" value="CRG85476.1"/>
    <property type="molecule type" value="Genomic_DNA"/>
</dbReference>
<dbReference type="PANTHER" id="PTHR37540">
    <property type="entry name" value="TRANSCRIPTION FACTOR (ACR-2), PUTATIVE-RELATED-RELATED"/>
    <property type="match status" value="1"/>
</dbReference>
<proteinExistence type="predicted"/>
<sequence>MGTGFHAAGDFSAGALIGHEDDPGAPPAAQPSSISSSQSFEFVLVNDQDSRRQVRRHAMRQYMRQRRLDGIARLASSRAPMPGWPSATDSPFESMIQEDSEHVGDACYRKSEDPGNAIAPIRTAKQHQNLSNSSSPVSLVSPGAGGLRDPFSSYPMPISDQDHRLINHYVVTYPAMMYKLSNPLQKNPMMEIFREFALKDRLPFQAMLAIASKHLASVEGRSESMQSLGHKTNTLQLINRTIGDTSDDQLDNFIYAVATMAVIEKWSKDPSIERMHIKGLAMLIRRRGGMRALKAEKPFLERVIYWVDFSCAAKAIVGASLPWTGQTPDSFPERLRLWSPGMQPDVNSEESDYIRACEDFLAFFRSLYAAQLAMLKAPCPASSPAEKSRRTCIFNSSSRLYCSLTTLPDYDHGICDVRFIDEYTCLACLLYLNVALYDCYLKRQNFDLYLIWLESEMQRHSADPSVSSFMWMFLDNGGYAQGEAGDAGERSWLVSRMLRVAKRLEWNRQGALWDYLRSVLIDFVCTQQECGLGADMVGEEELLARQKRLGQGEQPRLWDENAMRREILAESTAMPPNRAAGRNVFIEFASQLGVVQVDVQNGFDAVLYGTVTPISPTAQRLKRGRYILSPRTPGQKLQISDKRYYPRTLSLSNSTRNSEFCSEVRQRDGRCAITGQINRDAEHGFWRRFEAVHIFPLALDSLFQREGFSQLITYNNPPGINPPQNGILLDSGVHQERDGYSIAVNPNNGYRVQSFRPGAWDLHGKFLHSVCCLTGDARAVLDPLLQWHFEQAVLCNMRGAGEPTFEFDFPPGSDMMGQIREGPQAAERMEAELFGRLHGLYTGA</sequence>
<reference evidence="3 4" key="1">
    <citation type="submission" date="2015-04" db="EMBL/GenBank/DDBJ databases">
        <authorList>
            <person name="Syromyatnikov M.Y."/>
            <person name="Popov V.N."/>
        </authorList>
    </citation>
    <scope>NUCLEOTIDE SEQUENCE [LARGE SCALE GENOMIC DNA]</scope>
    <source>
        <strain evidence="3">WF-38-12</strain>
    </source>
</reference>
<dbReference type="Proteomes" id="UP000054383">
    <property type="component" value="Unassembled WGS sequence"/>
</dbReference>
<evidence type="ECO:0000259" key="2">
    <source>
        <dbReference type="Pfam" id="PF13391"/>
    </source>
</evidence>
<dbReference type="Pfam" id="PF11951">
    <property type="entry name" value="Fungal_trans_2"/>
    <property type="match status" value="1"/>
</dbReference>
<dbReference type="InterPro" id="IPR003615">
    <property type="entry name" value="HNH_nuc"/>
</dbReference>
<evidence type="ECO:0000313" key="3">
    <source>
        <dbReference type="EMBL" id="CRG85476.1"/>
    </source>
</evidence>
<keyword evidence="3" id="KW-0489">Methyltransferase</keyword>
<organism evidence="3 4">
    <name type="scientific">Talaromyces islandicus</name>
    <name type="common">Penicillium islandicum</name>
    <dbReference type="NCBI Taxonomy" id="28573"/>
    <lineage>
        <taxon>Eukaryota</taxon>
        <taxon>Fungi</taxon>
        <taxon>Dikarya</taxon>
        <taxon>Ascomycota</taxon>
        <taxon>Pezizomycotina</taxon>
        <taxon>Eurotiomycetes</taxon>
        <taxon>Eurotiomycetidae</taxon>
        <taxon>Eurotiales</taxon>
        <taxon>Trichocomaceae</taxon>
        <taxon>Talaromyces</taxon>
        <taxon>Talaromyces sect. Islandici</taxon>
    </lineage>
</organism>
<dbReference type="OrthoDB" id="4158087at2759"/>
<dbReference type="STRING" id="28573.A0A0U1LQ54"/>
<accession>A0A0U1LQ54</accession>
<dbReference type="PANTHER" id="PTHR37540:SF10">
    <property type="entry name" value="SIGMA-70 REGION 2 FAMILY PROTEIN"/>
    <property type="match status" value="1"/>
</dbReference>
<dbReference type="OMA" id="LWDENAM"/>
<evidence type="ECO:0000256" key="1">
    <source>
        <dbReference type="SAM" id="MobiDB-lite"/>
    </source>
</evidence>
<keyword evidence="3" id="KW-0808">Transferase</keyword>
<dbReference type="AlphaFoldDB" id="A0A0U1LQ54"/>
<keyword evidence="4" id="KW-1185">Reference proteome</keyword>
<name>A0A0U1LQ54_TALIS</name>
<dbReference type="GO" id="GO:0032259">
    <property type="term" value="P:methylation"/>
    <property type="evidence" value="ECO:0007669"/>
    <property type="project" value="UniProtKB-KW"/>
</dbReference>